<keyword evidence="4" id="KW-1185">Reference proteome</keyword>
<evidence type="ECO:0008006" key="5">
    <source>
        <dbReference type="Google" id="ProtNLM"/>
    </source>
</evidence>
<evidence type="ECO:0000256" key="2">
    <source>
        <dbReference type="SAM" id="MobiDB-lite"/>
    </source>
</evidence>
<gene>
    <name evidence="3" type="ORF">LSUE1_G007582</name>
</gene>
<dbReference type="Proteomes" id="UP000469558">
    <property type="component" value="Unassembled WGS sequence"/>
</dbReference>
<dbReference type="PANTHER" id="PTHR37015">
    <property type="entry name" value="REVERSE TRANSCRIPTASE DOMAIN-CONTAINING PROTEIN"/>
    <property type="match status" value="1"/>
</dbReference>
<accession>A0A8T9BYX9</accession>
<evidence type="ECO:0000313" key="4">
    <source>
        <dbReference type="Proteomes" id="UP000469558"/>
    </source>
</evidence>
<protein>
    <recommendedName>
        <fullName evidence="5">Reverse transcriptase domain-containing protein</fullName>
    </recommendedName>
</protein>
<name>A0A8T9BYX9_9HELO</name>
<evidence type="ECO:0000256" key="1">
    <source>
        <dbReference type="SAM" id="Coils"/>
    </source>
</evidence>
<reference evidence="3 4" key="1">
    <citation type="submission" date="2018-05" db="EMBL/GenBank/DDBJ databases">
        <title>Genome sequencing and assembly of the regulated plant pathogen Lachnellula willkommii and related sister species for the development of diagnostic species identification markers.</title>
        <authorList>
            <person name="Giroux E."/>
            <person name="Bilodeau G."/>
        </authorList>
    </citation>
    <scope>NUCLEOTIDE SEQUENCE [LARGE SCALE GENOMIC DNA]</scope>
    <source>
        <strain evidence="3 4">CBS 268.59</strain>
    </source>
</reference>
<proteinExistence type="predicted"/>
<dbReference type="OrthoDB" id="74545at2759"/>
<organism evidence="3 4">
    <name type="scientific">Lachnellula suecica</name>
    <dbReference type="NCBI Taxonomy" id="602035"/>
    <lineage>
        <taxon>Eukaryota</taxon>
        <taxon>Fungi</taxon>
        <taxon>Dikarya</taxon>
        <taxon>Ascomycota</taxon>
        <taxon>Pezizomycotina</taxon>
        <taxon>Leotiomycetes</taxon>
        <taxon>Helotiales</taxon>
        <taxon>Lachnaceae</taxon>
        <taxon>Lachnellula</taxon>
    </lineage>
</organism>
<comment type="caution">
    <text evidence="3">The sequence shown here is derived from an EMBL/GenBank/DDBJ whole genome shotgun (WGS) entry which is preliminary data.</text>
</comment>
<feature type="coiled-coil region" evidence="1">
    <location>
        <begin position="137"/>
        <end position="164"/>
    </location>
</feature>
<evidence type="ECO:0000313" key="3">
    <source>
        <dbReference type="EMBL" id="TVY71221.1"/>
    </source>
</evidence>
<keyword evidence="1" id="KW-0175">Coiled coil</keyword>
<dbReference type="AlphaFoldDB" id="A0A8T9BYX9"/>
<sequence>MAPPTSGLSQTLQTLTITKIREIDKQRKKYEAKKQEILSEADSDAENRRDVVAHLLSGVKECIPSATADLELGNIRRWLDQSRYDASIPDEMLKSFEKQLRARFEYQSTKFSLANLYSQLMTEWMDPPSSPPNASENEGSEHDFEVLERQKERLQQLCDKFESVVFEPLETDESEIENYIQNIFSGEDGTNALNGLRKSLKNHGLRMLANKTPFDQDSLNWCIKGLLAEHLLSEEKQNVLRDFLENKLVLGEIADVLNMRFADLESWNWDADEGIRVLPRQQLNGKYRIWMDEDVLQAIFVHYIGVSWCVALKSALTELVNRRPFWRWEQGSPIPPEERNRRSYYNVFPTGEGSANNINWERQNSYVNTFLLSALPSTNEALYAGGGGYDNDNEPDERSSRVKTSSIKQQLLRTLATEVLLHQSLHGEVAVVQSDLQWYATGLSHSTIHTIMKLVGFSEDWLAFFKKFLEAPLNMSPSSGDGSSSGKARTRKRGVPMAHAPEKLIGELILFIMDLAVNKESGMLLYRLHDDLWLCGKPAQCAKAWETMQQFAKVAGLEFNRSKTGSVYLSEGDKVKDQSIASTFPKGPVTVGFLTLDPNTNNWIIDQKQVDAHVAQLQKQLEGCDSVLSWIKTWNSCIGRFFSHTFGEPAFCFGRQHVNSILETHERIQNTLFNGQDGNSSNVTEHLKAMILSRFGVSDVPDAFLYMPEQLGGLGLRNPFVRFFLIRERLANSLLPKDAMHEFLNKEKREYLKAKKDFDRMTDHQRRSRFKALFPAGFSSKTPQPSEQDTFMSMEAWTKWRESTSQSLNETYQQLLSTPSEEALWTPPDVKRELDSLKWDLPELKTLSAEKRWIVDLHAVELMEKCGGLSMVEKSFLPLGVLTMMRSKKVTWQMVL</sequence>
<dbReference type="EMBL" id="QGMK01001304">
    <property type="protein sequence ID" value="TVY71221.1"/>
    <property type="molecule type" value="Genomic_DNA"/>
</dbReference>
<feature type="region of interest" description="Disordered" evidence="2">
    <location>
        <begin position="385"/>
        <end position="404"/>
    </location>
</feature>
<dbReference type="PANTHER" id="PTHR37015:SF1">
    <property type="entry name" value="REVERSE TRANSCRIPTASE DOMAIN-CONTAINING PROTEIN"/>
    <property type="match status" value="1"/>
</dbReference>
<dbReference type="CDD" id="cd01709">
    <property type="entry name" value="RT_like_1"/>
    <property type="match status" value="1"/>
</dbReference>